<comment type="caution">
    <text evidence="2">The sequence shown here is derived from an EMBL/GenBank/DDBJ whole genome shotgun (WGS) entry which is preliminary data.</text>
</comment>
<feature type="signal peptide" evidence="1">
    <location>
        <begin position="1"/>
        <end position="20"/>
    </location>
</feature>
<keyword evidence="3" id="KW-1185">Reference proteome</keyword>
<name>A0A164RZT9_9CRUS</name>
<keyword evidence="1" id="KW-0732">Signal</keyword>
<evidence type="ECO:0000313" key="2">
    <source>
        <dbReference type="EMBL" id="KZS09102.1"/>
    </source>
</evidence>
<evidence type="ECO:0000256" key="1">
    <source>
        <dbReference type="SAM" id="SignalP"/>
    </source>
</evidence>
<dbReference type="EMBL" id="LRGB01002121">
    <property type="protein sequence ID" value="KZS09102.1"/>
    <property type="molecule type" value="Genomic_DNA"/>
</dbReference>
<feature type="chain" id="PRO_5007852994" evidence="1">
    <location>
        <begin position="21"/>
        <end position="53"/>
    </location>
</feature>
<protein>
    <submittedName>
        <fullName evidence="2">Uncharacterized protein</fullName>
    </submittedName>
</protein>
<dbReference type="AlphaFoldDB" id="A0A164RZT9"/>
<proteinExistence type="predicted"/>
<sequence>MTTTTTKLLSCAYVLSTLDAMVPSNDQQTGGPLSLCLVITMNSFRRTVLASKK</sequence>
<organism evidence="2 3">
    <name type="scientific">Daphnia magna</name>
    <dbReference type="NCBI Taxonomy" id="35525"/>
    <lineage>
        <taxon>Eukaryota</taxon>
        <taxon>Metazoa</taxon>
        <taxon>Ecdysozoa</taxon>
        <taxon>Arthropoda</taxon>
        <taxon>Crustacea</taxon>
        <taxon>Branchiopoda</taxon>
        <taxon>Diplostraca</taxon>
        <taxon>Cladocera</taxon>
        <taxon>Anomopoda</taxon>
        <taxon>Daphniidae</taxon>
        <taxon>Daphnia</taxon>
    </lineage>
</organism>
<gene>
    <name evidence="2" type="ORF">APZ42_026884</name>
</gene>
<dbReference type="Proteomes" id="UP000076858">
    <property type="component" value="Unassembled WGS sequence"/>
</dbReference>
<accession>A0A164RZT9</accession>
<reference evidence="2 3" key="1">
    <citation type="submission" date="2016-03" db="EMBL/GenBank/DDBJ databases">
        <title>EvidentialGene: Evidence-directed Construction of Genes on Genomes.</title>
        <authorList>
            <person name="Gilbert D.G."/>
            <person name="Choi J.-H."/>
            <person name="Mockaitis K."/>
            <person name="Colbourne J."/>
            <person name="Pfrender M."/>
        </authorList>
    </citation>
    <scope>NUCLEOTIDE SEQUENCE [LARGE SCALE GENOMIC DNA]</scope>
    <source>
        <strain evidence="2 3">Xinb3</strain>
        <tissue evidence="2">Complete organism</tissue>
    </source>
</reference>
<evidence type="ECO:0000313" key="3">
    <source>
        <dbReference type="Proteomes" id="UP000076858"/>
    </source>
</evidence>